<keyword evidence="3 7" id="KW-0413">Isomerase</keyword>
<dbReference type="EC" id="5.2.1.8" evidence="1"/>
<dbReference type="SUPFAM" id="SSF48371">
    <property type="entry name" value="ARM repeat"/>
    <property type="match status" value="1"/>
</dbReference>
<gene>
    <name evidence="7" type="ORF">SAMN05444354_111118</name>
</gene>
<dbReference type="InterPro" id="IPR016024">
    <property type="entry name" value="ARM-type_fold"/>
</dbReference>
<dbReference type="SMART" id="SM00567">
    <property type="entry name" value="EZ_HEAT"/>
    <property type="match status" value="7"/>
</dbReference>
<dbReference type="Proteomes" id="UP000182719">
    <property type="component" value="Unassembled WGS sequence"/>
</dbReference>
<dbReference type="Pfam" id="PF13646">
    <property type="entry name" value="HEAT_2"/>
    <property type="match status" value="1"/>
</dbReference>
<organism evidence="7 8">
    <name type="scientific">Stigmatella aurantiaca</name>
    <dbReference type="NCBI Taxonomy" id="41"/>
    <lineage>
        <taxon>Bacteria</taxon>
        <taxon>Pseudomonadati</taxon>
        <taxon>Myxococcota</taxon>
        <taxon>Myxococcia</taxon>
        <taxon>Myxococcales</taxon>
        <taxon>Cystobacterineae</taxon>
        <taxon>Archangiaceae</taxon>
        <taxon>Stigmatella</taxon>
    </lineage>
</organism>
<feature type="region of interest" description="Disordered" evidence="4">
    <location>
        <begin position="527"/>
        <end position="547"/>
    </location>
</feature>
<evidence type="ECO:0000256" key="4">
    <source>
        <dbReference type="SAM" id="MobiDB-lite"/>
    </source>
</evidence>
<dbReference type="Gene3D" id="1.25.10.10">
    <property type="entry name" value="Leucine-rich Repeat Variant"/>
    <property type="match status" value="3"/>
</dbReference>
<feature type="signal peptide" evidence="5">
    <location>
        <begin position="1"/>
        <end position="24"/>
    </location>
</feature>
<keyword evidence="5" id="KW-0732">Signal</keyword>
<dbReference type="Pfam" id="PF00160">
    <property type="entry name" value="Pro_isomerase"/>
    <property type="match status" value="1"/>
</dbReference>
<reference evidence="8" key="1">
    <citation type="submission" date="2016-10" db="EMBL/GenBank/DDBJ databases">
        <authorList>
            <person name="Varghese N."/>
            <person name="Submissions S."/>
        </authorList>
    </citation>
    <scope>NUCLEOTIDE SEQUENCE [LARGE SCALE GENOMIC DNA]</scope>
    <source>
        <strain evidence="8">DSM 17044</strain>
    </source>
</reference>
<dbReference type="PANTHER" id="PTHR45625">
    <property type="entry name" value="PEPTIDYL-PROLYL CIS-TRANS ISOMERASE-RELATED"/>
    <property type="match status" value="1"/>
</dbReference>
<dbReference type="InterPro" id="IPR002130">
    <property type="entry name" value="Cyclophilin-type_PPIase_dom"/>
</dbReference>
<dbReference type="EMBL" id="FOAP01000011">
    <property type="protein sequence ID" value="SEM08926.1"/>
    <property type="molecule type" value="Genomic_DNA"/>
</dbReference>
<feature type="domain" description="PPIase cyclophilin-type" evidence="6">
    <location>
        <begin position="558"/>
        <end position="687"/>
    </location>
</feature>
<dbReference type="RefSeq" id="WP_075008456.1">
    <property type="nucleotide sequence ID" value="NZ_FOAP01000011.1"/>
</dbReference>
<dbReference type="SUPFAM" id="SSF50891">
    <property type="entry name" value="Cyclophilin-like"/>
    <property type="match status" value="1"/>
</dbReference>
<sequence>MLPLLSRLCACVVALLLPVACVRAVAPPGAGDGEALAQVEDWEDRRSLGDGQLVAWAGGARGTAVRIRALRALARIQDATTLEVILAGLAAAEPSVREEAAFAAGELALSWEPLAEEQKARMTEALREAEAKEPEEGVQRALLEAFSKLGTPGAIHRLIERLKEAHGRAGRAALALGVSGRRGASLAEVPLEPVKALLGAEQPVEARYGAAYLLVYVKRPEALAPLRHCLSDAEPDVRALCAKGFGEGAGPEEVTALARLLEDPTPRVAAEAARTLSRWASACSTACPPLEALEALRPDAQRVASGASASAHAILAVAQQGLPRAGRPVLEALRRALAEAGPPASETAAEDVAWLDCRLAAAMDRQTGTLAQVLSCGGGRIPEARRWALGLRELAQTQVPEGAQSAVPGLSHADARVRLAALDAVGARPVPEAVAPVRALLKGDDAVVAGMAAATVGKMKVLEALPEVHALAARVPQEPDLAEPVAGALVALEGRAAEPVLRGWLTHPHANVRRVAAEALTGLTGQPVRSARVESPPGTRRPPAAPPGAMLIFRTRKGDITVALDAAQAPLTSGNLHALARQGYFRGISFHRVVPDFVAQGGDPRGDGEGGPGYSIRCEMTRRAYRRGVIGMALAGKDTGGSQFFFTHAPQPYLDGRYTAFGEVTAGMEVVDALLEGDVILEVRTEP</sequence>
<keyword evidence="8" id="KW-1185">Reference proteome</keyword>
<evidence type="ECO:0000313" key="7">
    <source>
        <dbReference type="EMBL" id="SEM08926.1"/>
    </source>
</evidence>
<dbReference type="PRINTS" id="PR00153">
    <property type="entry name" value="CSAPPISMRASE"/>
</dbReference>
<evidence type="ECO:0000256" key="2">
    <source>
        <dbReference type="ARBA" id="ARBA00023110"/>
    </source>
</evidence>
<dbReference type="InterPro" id="IPR029000">
    <property type="entry name" value="Cyclophilin-like_dom_sf"/>
</dbReference>
<dbReference type="PROSITE" id="PS50072">
    <property type="entry name" value="CSA_PPIASE_2"/>
    <property type="match status" value="1"/>
</dbReference>
<dbReference type="InterPro" id="IPR011989">
    <property type="entry name" value="ARM-like"/>
</dbReference>
<proteinExistence type="predicted"/>
<feature type="chain" id="PRO_5010321998" description="peptidylprolyl isomerase" evidence="5">
    <location>
        <begin position="25"/>
        <end position="687"/>
    </location>
</feature>
<dbReference type="CDD" id="cd00317">
    <property type="entry name" value="cyclophilin"/>
    <property type="match status" value="1"/>
</dbReference>
<dbReference type="InterPro" id="IPR044666">
    <property type="entry name" value="Cyclophilin_A-like"/>
</dbReference>
<evidence type="ECO:0000256" key="3">
    <source>
        <dbReference type="ARBA" id="ARBA00023235"/>
    </source>
</evidence>
<dbReference type="AlphaFoldDB" id="A0A1H7VI60"/>
<evidence type="ECO:0000313" key="8">
    <source>
        <dbReference type="Proteomes" id="UP000182719"/>
    </source>
</evidence>
<dbReference type="GO" id="GO:0003755">
    <property type="term" value="F:peptidyl-prolyl cis-trans isomerase activity"/>
    <property type="evidence" value="ECO:0007669"/>
    <property type="project" value="UniProtKB-KW"/>
</dbReference>
<keyword evidence="2" id="KW-0697">Rotamase</keyword>
<protein>
    <recommendedName>
        <fullName evidence="1">peptidylprolyl isomerase</fullName>
        <ecNumber evidence="1">5.2.1.8</ecNumber>
    </recommendedName>
</protein>
<dbReference type="PANTHER" id="PTHR45625:SF4">
    <property type="entry name" value="PEPTIDYLPROLYL ISOMERASE DOMAIN AND WD REPEAT-CONTAINING PROTEIN 1"/>
    <property type="match status" value="1"/>
</dbReference>
<dbReference type="InterPro" id="IPR004155">
    <property type="entry name" value="PBS_lyase_HEAT"/>
</dbReference>
<name>A0A1H7VI60_STIAU</name>
<dbReference type="OrthoDB" id="9807797at2"/>
<evidence type="ECO:0000259" key="6">
    <source>
        <dbReference type="PROSITE" id="PS50072"/>
    </source>
</evidence>
<dbReference type="Gene3D" id="2.40.100.10">
    <property type="entry name" value="Cyclophilin-like"/>
    <property type="match status" value="1"/>
</dbReference>
<accession>A0A1H7VI60</accession>
<evidence type="ECO:0000256" key="1">
    <source>
        <dbReference type="ARBA" id="ARBA00013194"/>
    </source>
</evidence>
<evidence type="ECO:0000256" key="5">
    <source>
        <dbReference type="SAM" id="SignalP"/>
    </source>
</evidence>